<dbReference type="GO" id="GO:0032259">
    <property type="term" value="P:methylation"/>
    <property type="evidence" value="ECO:0007669"/>
    <property type="project" value="UniProtKB-KW"/>
</dbReference>
<dbReference type="Proteomes" id="UP000058074">
    <property type="component" value="Chromosome"/>
</dbReference>
<dbReference type="OrthoDB" id="9795634at2"/>
<evidence type="ECO:0000259" key="1">
    <source>
        <dbReference type="Pfam" id="PF08242"/>
    </source>
</evidence>
<dbReference type="PATRIC" id="fig|33050.5.peg.2670"/>
<evidence type="ECO:0000313" key="2">
    <source>
        <dbReference type="EMBL" id="ALH81238.1"/>
    </source>
</evidence>
<dbReference type="Gene3D" id="3.40.50.150">
    <property type="entry name" value="Vaccinia Virus protein VP39"/>
    <property type="match status" value="1"/>
</dbReference>
<dbReference type="InterPro" id="IPR029063">
    <property type="entry name" value="SAM-dependent_MTases_sf"/>
</dbReference>
<name>A0A0N9V0Z3_SPHMC</name>
<dbReference type="GO" id="GO:0008168">
    <property type="term" value="F:methyltransferase activity"/>
    <property type="evidence" value="ECO:0007669"/>
    <property type="project" value="UniProtKB-KW"/>
</dbReference>
<dbReference type="SUPFAM" id="SSF53335">
    <property type="entry name" value="S-adenosyl-L-methionine-dependent methyltransferases"/>
    <property type="match status" value="1"/>
</dbReference>
<proteinExistence type="predicted"/>
<dbReference type="Pfam" id="PF08242">
    <property type="entry name" value="Methyltransf_12"/>
    <property type="match status" value="1"/>
</dbReference>
<protein>
    <submittedName>
        <fullName evidence="2">Methyltransferase</fullName>
    </submittedName>
</protein>
<dbReference type="PANTHER" id="PTHR43861">
    <property type="entry name" value="TRANS-ACONITATE 2-METHYLTRANSFERASE-RELATED"/>
    <property type="match status" value="1"/>
</dbReference>
<gene>
    <name evidence="2" type="ORF">AN936_12945</name>
</gene>
<dbReference type="RefSeq" id="WP_034953543.1">
    <property type="nucleotide sequence ID" value="NZ_CP012700.1"/>
</dbReference>
<dbReference type="InterPro" id="IPR013217">
    <property type="entry name" value="Methyltransf_12"/>
</dbReference>
<feature type="domain" description="Methyltransferase type 12" evidence="1">
    <location>
        <begin position="56"/>
        <end position="154"/>
    </location>
</feature>
<dbReference type="KEGG" id="smag:AN936_12945"/>
<sequence length="229" mass="25586">MRDTSLPRGDRSFTPALGKVWLTPVYDAAIALLTREHVWRDAAVRAADLKPFDKVIDVGSGTGTLLRQMMSSCPPAEYLGVEPDPDVLAIAERKCGSVSHMIQWHNGFLDTLDLGRGWQPNKIISSLVLHQVSPEQKRAILEQISALLTPGGMVLIADYMRQEPPLMRRLFRMTVQQLDGIEDTQPNADGLIEEHLQEIFEDAERLRVFPTATGAISLWRGYTKKVPDS</sequence>
<dbReference type="EMBL" id="CP012700">
    <property type="protein sequence ID" value="ALH81238.1"/>
    <property type="molecule type" value="Genomic_DNA"/>
</dbReference>
<accession>A0A0N9V0Z3</accession>
<dbReference type="AlphaFoldDB" id="A0A0N9V0Z3"/>
<organism evidence="2 3">
    <name type="scientific">Sphingopyxis macrogoltabida</name>
    <name type="common">Sphingomonas macrogoltabidus</name>
    <dbReference type="NCBI Taxonomy" id="33050"/>
    <lineage>
        <taxon>Bacteria</taxon>
        <taxon>Pseudomonadati</taxon>
        <taxon>Pseudomonadota</taxon>
        <taxon>Alphaproteobacteria</taxon>
        <taxon>Sphingomonadales</taxon>
        <taxon>Sphingomonadaceae</taxon>
        <taxon>Sphingopyxis</taxon>
    </lineage>
</organism>
<evidence type="ECO:0000313" key="3">
    <source>
        <dbReference type="Proteomes" id="UP000058074"/>
    </source>
</evidence>
<reference evidence="2 3" key="1">
    <citation type="journal article" date="2015" name="Genome Announc.">
        <title>Complete Genome Sequence of Polypropylene Glycol- and Polyethylene Glycol-Degrading Sphingopyxis macrogoltabida Strain EY-1.</title>
        <authorList>
            <person name="Ohtsubo Y."/>
            <person name="Nagata Y."/>
            <person name="Numata M."/>
            <person name="Tsuchikane K."/>
            <person name="Hosoyama A."/>
            <person name="Yamazoe A."/>
            <person name="Tsuda M."/>
            <person name="Fujita N."/>
            <person name="Kawai F."/>
        </authorList>
    </citation>
    <scope>NUCLEOTIDE SEQUENCE [LARGE SCALE GENOMIC DNA]</scope>
    <source>
        <strain evidence="2 3">EY-1</strain>
    </source>
</reference>
<dbReference type="CDD" id="cd02440">
    <property type="entry name" value="AdoMet_MTases"/>
    <property type="match status" value="1"/>
</dbReference>
<keyword evidence="2" id="KW-0808">Transferase</keyword>
<keyword evidence="2" id="KW-0489">Methyltransferase</keyword>